<dbReference type="InterPro" id="IPR006652">
    <property type="entry name" value="Kelch_1"/>
</dbReference>
<organism evidence="11 12">
    <name type="scientific">Cairina moschata</name>
    <name type="common">Muscovy duck</name>
    <dbReference type="NCBI Taxonomy" id="8855"/>
    <lineage>
        <taxon>Eukaryota</taxon>
        <taxon>Metazoa</taxon>
        <taxon>Chordata</taxon>
        <taxon>Craniata</taxon>
        <taxon>Vertebrata</taxon>
        <taxon>Euteleostomi</taxon>
        <taxon>Archelosauria</taxon>
        <taxon>Archosauria</taxon>
        <taxon>Dinosauria</taxon>
        <taxon>Saurischia</taxon>
        <taxon>Theropoda</taxon>
        <taxon>Coelurosauria</taxon>
        <taxon>Aves</taxon>
        <taxon>Neognathae</taxon>
        <taxon>Galloanserae</taxon>
        <taxon>Anseriformes</taxon>
        <taxon>Anatidae</taxon>
        <taxon>Anatinae</taxon>
        <taxon>Cairina</taxon>
    </lineage>
</organism>
<keyword evidence="6" id="KW-0256">Endoplasmic reticulum</keyword>
<dbReference type="Pfam" id="PF00651">
    <property type="entry name" value="BTB"/>
    <property type="match status" value="2"/>
</dbReference>
<dbReference type="Gene3D" id="1.25.40.420">
    <property type="match status" value="1"/>
</dbReference>
<feature type="domain" description="BTB" evidence="10">
    <location>
        <begin position="184"/>
        <end position="298"/>
    </location>
</feature>
<dbReference type="InterPro" id="IPR015915">
    <property type="entry name" value="Kelch-typ_b-propeller"/>
</dbReference>
<dbReference type="InterPro" id="IPR011333">
    <property type="entry name" value="SKP1/BTB/POZ_sf"/>
</dbReference>
<dbReference type="SMART" id="SM00612">
    <property type="entry name" value="Kelch"/>
    <property type="match status" value="6"/>
</dbReference>
<dbReference type="Ensembl" id="ENSCMMT00000004976.1">
    <property type="protein sequence ID" value="ENSCMMP00000004449.1"/>
    <property type="gene ID" value="ENSCMMG00000002806.1"/>
</dbReference>
<keyword evidence="7" id="KW-0472">Membrane</keyword>
<dbReference type="InterPro" id="IPR047027">
    <property type="entry name" value="KLHL14_BACK"/>
</dbReference>
<dbReference type="CDD" id="cd18243">
    <property type="entry name" value="BTB_POZ_KLHL14_printor"/>
    <property type="match status" value="1"/>
</dbReference>
<dbReference type="AlphaFoldDB" id="A0A8C3BCZ4"/>
<evidence type="ECO:0000313" key="12">
    <source>
        <dbReference type="Proteomes" id="UP000694556"/>
    </source>
</evidence>
<dbReference type="PROSITE" id="PS50097">
    <property type="entry name" value="BTB"/>
    <property type="match status" value="1"/>
</dbReference>
<feature type="compositionally biased region" description="Gly residues" evidence="9">
    <location>
        <begin position="100"/>
        <end position="112"/>
    </location>
</feature>
<keyword evidence="4" id="KW-0963">Cytoplasm</keyword>
<reference evidence="11" key="3">
    <citation type="submission" date="2025-09" db="UniProtKB">
        <authorList>
            <consortium name="Ensembl"/>
        </authorList>
    </citation>
    <scope>IDENTIFICATION</scope>
</reference>
<name>A0A8C3BCZ4_CAIMO</name>
<dbReference type="PANTHER" id="PTHR45632:SF6">
    <property type="entry name" value="KELCH-LIKE PROTEIN 14"/>
    <property type="match status" value="1"/>
</dbReference>
<dbReference type="InterPro" id="IPR030584">
    <property type="entry name" value="KLHL14_BTB_POZ"/>
</dbReference>
<evidence type="ECO:0000256" key="2">
    <source>
        <dbReference type="ARBA" id="ARBA00004586"/>
    </source>
</evidence>
<dbReference type="InterPro" id="IPR000210">
    <property type="entry name" value="BTB/POZ_dom"/>
</dbReference>
<dbReference type="SMART" id="SM00225">
    <property type="entry name" value="BTB"/>
    <property type="match status" value="1"/>
</dbReference>
<sequence length="775" mass="84556">MYVCVCVRWGGGGIDRVRLKGEAPGGFLFSRRRGAGLSGAGAGKRPEGAPGSADKWGGGARAGGGGPALARSDGARCNGRSGARRDPAEEEEEEEEEGGEGGGGGGGGGGGRRAAAAALPGAGCGQRGSVAAQPPQVGGGFKRQVCRRPLAMSRSGDRTSTFDPSHSDNLLHGLNLLWRKQLFCDVTLTAQGQQFHCHKAVLASCSQYFRSLFSSGGGTGGHPHALGLGPGAQDGLGGPPKEPPPQPQEEPGTPSSSPEDKLLASPRAINNLVLQGCSSIGLRLVLEYLYTANVTLSLDTVEEVLSVSKILHIPQVTKLCVQFLNDQISVQNYKQVCKIAALHGLEETKKLANKYLVEDVLLLNFEEMRALLDSLPPPVESELALFQMSVLWLEHDRETRMQYAPDLMKRLRFALIPAPELVERVQSVDFMRTDPVCQKLLLDAMNYHLMPFRQHCRQSLASRIRSNKKMLLLVGGLPPGPDRLPSNLVQYYDDEKKTWKILTIMPYNSAHHCVVEVENFLFVLGGEDQWNPNGKHSTNFVSRYDPRFNSWIQLPPMQERRASFYACRLDKNLYVIGGRNETGYLSSVECYNLETNEWRYVSSLPQPLAAHAGAVHNGKIYISGGVHNGEYVPWLYCYDPVMDVWARKQDMNTKRAIHTLAVMNDRLYAIGGNHLKGFSHLDVMLVECYDPKGDQWNILQTPILEGRSGPGCAVLDDSIYLVGGYSWSMGAYKSSTICYSPEKGTWTELEGDVAEPLAGPACSTVILPACVPYNK</sequence>
<keyword evidence="5" id="KW-0677">Repeat</keyword>
<feature type="compositionally biased region" description="Gly residues" evidence="9">
    <location>
        <begin position="228"/>
        <end position="238"/>
    </location>
</feature>
<evidence type="ECO:0000256" key="8">
    <source>
        <dbReference type="ARBA" id="ARBA00069976"/>
    </source>
</evidence>
<keyword evidence="12" id="KW-1185">Reference proteome</keyword>
<comment type="subcellular location">
    <subcellularLocation>
        <location evidence="1">Cytoplasm</location>
        <location evidence="1">Cytosol</location>
    </subcellularLocation>
    <subcellularLocation>
        <location evidence="2">Endoplasmic reticulum membrane</location>
    </subcellularLocation>
</comment>
<dbReference type="SMART" id="SM00875">
    <property type="entry name" value="BACK"/>
    <property type="match status" value="1"/>
</dbReference>
<dbReference type="GO" id="GO:0043025">
    <property type="term" value="C:neuronal cell body"/>
    <property type="evidence" value="ECO:0007669"/>
    <property type="project" value="TreeGrafter"/>
</dbReference>
<feature type="compositionally biased region" description="Gly residues" evidence="9">
    <location>
        <begin position="56"/>
        <end position="67"/>
    </location>
</feature>
<dbReference type="FunFam" id="1.25.40.420:FF:000010">
    <property type="entry name" value="Kelch-like family member 14"/>
    <property type="match status" value="1"/>
</dbReference>
<dbReference type="Pfam" id="PF24681">
    <property type="entry name" value="Kelch_KLHDC2_KLHL20_DRC7"/>
    <property type="match status" value="1"/>
</dbReference>
<dbReference type="GO" id="GO:0043005">
    <property type="term" value="C:neuron projection"/>
    <property type="evidence" value="ECO:0007669"/>
    <property type="project" value="TreeGrafter"/>
</dbReference>
<dbReference type="InterPro" id="IPR011705">
    <property type="entry name" value="BACK"/>
</dbReference>
<evidence type="ECO:0000256" key="4">
    <source>
        <dbReference type="ARBA" id="ARBA00022490"/>
    </source>
</evidence>
<reference evidence="11" key="1">
    <citation type="submission" date="2018-09" db="EMBL/GenBank/DDBJ databases">
        <title>Common duck and Muscovy duck high density SNP chip.</title>
        <authorList>
            <person name="Vignal A."/>
            <person name="Thebault N."/>
            <person name="Warren W.C."/>
        </authorList>
    </citation>
    <scope>NUCLEOTIDE SEQUENCE [LARGE SCALE GENOMIC DNA]</scope>
</reference>
<dbReference type="PANTHER" id="PTHR45632">
    <property type="entry name" value="LD33804P"/>
    <property type="match status" value="1"/>
</dbReference>
<feature type="region of interest" description="Disordered" evidence="9">
    <location>
        <begin position="220"/>
        <end position="261"/>
    </location>
</feature>
<evidence type="ECO:0000256" key="7">
    <source>
        <dbReference type="ARBA" id="ARBA00023136"/>
    </source>
</evidence>
<dbReference type="Proteomes" id="UP000694556">
    <property type="component" value="Chromosome 2"/>
</dbReference>
<dbReference type="Gene3D" id="2.120.10.80">
    <property type="entry name" value="Kelch-type beta propeller"/>
    <property type="match status" value="2"/>
</dbReference>
<keyword evidence="3" id="KW-0880">Kelch repeat</keyword>
<evidence type="ECO:0000256" key="1">
    <source>
        <dbReference type="ARBA" id="ARBA00004514"/>
    </source>
</evidence>
<dbReference type="CDD" id="cd18453">
    <property type="entry name" value="BACK_KLHL14"/>
    <property type="match status" value="1"/>
</dbReference>
<dbReference type="GO" id="GO:0005789">
    <property type="term" value="C:endoplasmic reticulum membrane"/>
    <property type="evidence" value="ECO:0007669"/>
    <property type="project" value="UniProtKB-SubCell"/>
</dbReference>
<evidence type="ECO:0000259" key="10">
    <source>
        <dbReference type="PROSITE" id="PS50097"/>
    </source>
</evidence>
<dbReference type="SUPFAM" id="SSF117281">
    <property type="entry name" value="Kelch motif"/>
    <property type="match status" value="1"/>
</dbReference>
<evidence type="ECO:0000256" key="3">
    <source>
        <dbReference type="ARBA" id="ARBA00022441"/>
    </source>
</evidence>
<dbReference type="Pfam" id="PF07707">
    <property type="entry name" value="BACK"/>
    <property type="match status" value="1"/>
</dbReference>
<reference evidence="11" key="2">
    <citation type="submission" date="2025-08" db="UniProtKB">
        <authorList>
            <consortium name="Ensembl"/>
        </authorList>
    </citation>
    <scope>IDENTIFICATION</scope>
</reference>
<dbReference type="FunFam" id="2.120.10.80:FF:000099">
    <property type="entry name" value="Kelch like family member 14"/>
    <property type="match status" value="1"/>
</dbReference>
<dbReference type="SUPFAM" id="SSF54695">
    <property type="entry name" value="POZ domain"/>
    <property type="match status" value="1"/>
</dbReference>
<evidence type="ECO:0000313" key="11">
    <source>
        <dbReference type="Ensembl" id="ENSCMMP00000004449.1"/>
    </source>
</evidence>
<feature type="region of interest" description="Disordered" evidence="9">
    <location>
        <begin position="28"/>
        <end position="145"/>
    </location>
</feature>
<evidence type="ECO:0000256" key="9">
    <source>
        <dbReference type="SAM" id="MobiDB-lite"/>
    </source>
</evidence>
<dbReference type="Pfam" id="PF01344">
    <property type="entry name" value="Kelch_1"/>
    <property type="match status" value="1"/>
</dbReference>
<dbReference type="GO" id="GO:0005829">
    <property type="term" value="C:cytosol"/>
    <property type="evidence" value="ECO:0007669"/>
    <property type="project" value="UniProtKB-SubCell"/>
</dbReference>
<feature type="compositionally biased region" description="Acidic residues" evidence="9">
    <location>
        <begin position="88"/>
        <end position="99"/>
    </location>
</feature>
<evidence type="ECO:0000256" key="6">
    <source>
        <dbReference type="ARBA" id="ARBA00022824"/>
    </source>
</evidence>
<dbReference type="Gene3D" id="3.30.710.10">
    <property type="entry name" value="Potassium Channel Kv1.1, Chain A"/>
    <property type="match status" value="1"/>
</dbReference>
<evidence type="ECO:0000256" key="5">
    <source>
        <dbReference type="ARBA" id="ARBA00022737"/>
    </source>
</evidence>
<protein>
    <recommendedName>
        <fullName evidence="8">Kelch-like protein 14</fullName>
    </recommendedName>
</protein>
<accession>A0A8C3BCZ4</accession>
<proteinExistence type="predicted"/>